<feature type="transmembrane region" description="Helical" evidence="8">
    <location>
        <begin position="240"/>
        <end position="265"/>
    </location>
</feature>
<evidence type="ECO:0000256" key="2">
    <source>
        <dbReference type="ARBA" id="ARBA00022448"/>
    </source>
</evidence>
<keyword evidence="5 8" id="KW-1133">Transmembrane helix</keyword>
<dbReference type="STRING" id="267748.MMOB4260"/>
<dbReference type="OrthoDB" id="9810952at2"/>
<evidence type="ECO:0000313" key="10">
    <source>
        <dbReference type="Proteomes" id="UP000009072"/>
    </source>
</evidence>
<organism evidence="9 10">
    <name type="scientific">Mycoplasma mobile (strain ATCC 43663 / 163K / NCTC 11711)</name>
    <name type="common">Mesomycoplasma mobile</name>
    <dbReference type="NCBI Taxonomy" id="267748"/>
    <lineage>
        <taxon>Bacteria</taxon>
        <taxon>Bacillati</taxon>
        <taxon>Mycoplasmatota</taxon>
        <taxon>Mycoplasmoidales</taxon>
        <taxon>Metamycoplasmataceae</taxon>
        <taxon>Mesomycoplasma</taxon>
    </lineage>
</organism>
<comment type="subcellular location">
    <subcellularLocation>
        <location evidence="1">Cell membrane</location>
        <topology evidence="1">Multi-pass membrane protein</topology>
    </subcellularLocation>
</comment>
<gene>
    <name evidence="9" type="primary">ktrB</name>
    <name evidence="9" type="ordered locus">MMOB4260</name>
</gene>
<dbReference type="Pfam" id="PF02386">
    <property type="entry name" value="TrkH"/>
    <property type="match status" value="1"/>
</dbReference>
<evidence type="ECO:0000256" key="6">
    <source>
        <dbReference type="ARBA" id="ARBA00023065"/>
    </source>
</evidence>
<feature type="transmembrane region" description="Helical" evidence="8">
    <location>
        <begin position="418"/>
        <end position="440"/>
    </location>
</feature>
<dbReference type="PANTHER" id="PTHR32024">
    <property type="entry name" value="TRK SYSTEM POTASSIUM UPTAKE PROTEIN TRKG-RELATED"/>
    <property type="match status" value="1"/>
</dbReference>
<keyword evidence="10" id="KW-1185">Reference proteome</keyword>
<dbReference type="AlphaFoldDB" id="Q6KHL8"/>
<dbReference type="GO" id="GO:0008324">
    <property type="term" value="F:monoatomic cation transmembrane transporter activity"/>
    <property type="evidence" value="ECO:0007669"/>
    <property type="project" value="InterPro"/>
</dbReference>
<dbReference type="EMBL" id="AE017308">
    <property type="protein sequence ID" value="AAT27912.1"/>
    <property type="molecule type" value="Genomic_DNA"/>
</dbReference>
<accession>Q6KHL8</accession>
<dbReference type="Proteomes" id="UP000009072">
    <property type="component" value="Chromosome"/>
</dbReference>
<dbReference type="InterPro" id="IPR003445">
    <property type="entry name" value="Cat_transpt"/>
</dbReference>
<feature type="transmembrane region" description="Helical" evidence="8">
    <location>
        <begin position="483"/>
        <end position="507"/>
    </location>
</feature>
<proteinExistence type="predicted"/>
<dbReference type="PANTHER" id="PTHR32024:SF1">
    <property type="entry name" value="KTR SYSTEM POTASSIUM UPTAKE PROTEIN B"/>
    <property type="match status" value="1"/>
</dbReference>
<dbReference type="GO" id="GO:0005886">
    <property type="term" value="C:plasma membrane"/>
    <property type="evidence" value="ECO:0007669"/>
    <property type="project" value="UniProtKB-SubCell"/>
</dbReference>
<reference evidence="9 10" key="1">
    <citation type="journal article" date="2004" name="Genome Res.">
        <title>The complete genome and proteome of Mycoplasma mobile.</title>
        <authorList>
            <person name="Jaffe J.D."/>
            <person name="Stange-Thomann N."/>
            <person name="Smith C."/>
            <person name="DeCaprio D."/>
            <person name="Fisher S."/>
            <person name="Butler J."/>
            <person name="Calvo S."/>
            <person name="Elkins T."/>
            <person name="FitzGerald M.G."/>
            <person name="Hafez N."/>
            <person name="Kodira C.D."/>
            <person name="Major J."/>
            <person name="Wang S."/>
            <person name="Wilkinson J."/>
            <person name="Nicol R."/>
            <person name="Nusbaum C."/>
            <person name="Birren B."/>
            <person name="Berg H.C."/>
            <person name="Church G.M."/>
        </authorList>
    </citation>
    <scope>NUCLEOTIDE SEQUENCE [LARGE SCALE GENOMIC DNA]</scope>
    <source>
        <strain evidence="10">ATCC 43663 / 163K / NCTC 11711</strain>
    </source>
</reference>
<dbReference type="eggNOG" id="COG0168">
    <property type="taxonomic scope" value="Bacteria"/>
</dbReference>
<evidence type="ECO:0000256" key="5">
    <source>
        <dbReference type="ARBA" id="ARBA00022989"/>
    </source>
</evidence>
<evidence type="ECO:0000256" key="8">
    <source>
        <dbReference type="SAM" id="Phobius"/>
    </source>
</evidence>
<dbReference type="GO" id="GO:0030001">
    <property type="term" value="P:metal ion transport"/>
    <property type="evidence" value="ECO:0007669"/>
    <property type="project" value="UniProtKB-ARBA"/>
</dbReference>
<evidence type="ECO:0000313" key="9">
    <source>
        <dbReference type="EMBL" id="AAT27912.1"/>
    </source>
</evidence>
<evidence type="ECO:0000256" key="7">
    <source>
        <dbReference type="ARBA" id="ARBA00023136"/>
    </source>
</evidence>
<protein>
    <submittedName>
        <fullName evidence="9">Potassium uptake protein B</fullName>
    </submittedName>
</protein>
<dbReference type="KEGG" id="mmo:MMOB4260"/>
<name>Q6KHL8_MYCM1</name>
<feature type="transmembrane region" description="Helical" evidence="8">
    <location>
        <begin position="106"/>
        <end position="130"/>
    </location>
</feature>
<feature type="transmembrane region" description="Helical" evidence="8">
    <location>
        <begin position="286"/>
        <end position="309"/>
    </location>
</feature>
<keyword evidence="2" id="KW-0813">Transport</keyword>
<keyword evidence="6" id="KW-0406">Ion transport</keyword>
<keyword evidence="4 8" id="KW-0812">Transmembrane</keyword>
<keyword evidence="7 8" id="KW-0472">Membrane</keyword>
<evidence type="ECO:0000256" key="1">
    <source>
        <dbReference type="ARBA" id="ARBA00004651"/>
    </source>
</evidence>
<dbReference type="HOGENOM" id="CLU_026429_0_1_14"/>
<evidence type="ECO:0000256" key="4">
    <source>
        <dbReference type="ARBA" id="ARBA00022692"/>
    </source>
</evidence>
<dbReference type="RefSeq" id="WP_011264946.1">
    <property type="nucleotide sequence ID" value="NC_006908.1"/>
</dbReference>
<feature type="transmembrane region" description="Helical" evidence="8">
    <location>
        <begin position="45"/>
        <end position="64"/>
    </location>
</feature>
<keyword evidence="3" id="KW-1003">Cell membrane</keyword>
<feature type="transmembrane region" description="Helical" evidence="8">
    <location>
        <begin position="168"/>
        <end position="188"/>
    </location>
</feature>
<feature type="transmembrane region" description="Helical" evidence="8">
    <location>
        <begin position="364"/>
        <end position="397"/>
    </location>
</feature>
<evidence type="ECO:0000256" key="3">
    <source>
        <dbReference type="ARBA" id="ARBA00022475"/>
    </source>
</evidence>
<sequence length="527" mass="58190">MFQRAYFKNKLRSNFRFSRFNRTNNKKISNGFFHFFRNLSTPKRIFLTYFLITIITSLLLWGKFSHNQGANVSYIDALFTSASAFSDTGLTVSPTALTYNIFGQTIIAIVILLGGFGFFALKAYFINLFVTNLQGKNYSMKLVERNVLSAERGSSVVGETRKIVLSSIWILAIIMIIGAIVLSFYFYFVPGNFIGNTNADPLGDISLSIRYGFFHSISAINNAGFDIIGANSIAPYFKNYTIQIIFLILFIIGGMGYPVIFDVYTKLKYKIVPKHRLNKERHRFSLFTKISVTTYLIVAFIGLLLVFIFEIFSSSPETIWGIQEINGQPISQGDKIMAIIFNTMSTRNAGFSSFDLNKLTTNSILVFSIMMFIGSAPASTAGGIRTITLAVIILSIIARATGRSSVRVFKRRLPFETSSGASTVLAVSTILCTIGIFGVLTSFSTGLSNTTNGPRNVINAIFEVTSAFGTTGLSLGITSSLNIFSKILLIFIMFIGQLGISSTILVAGNKKSKSYAYEYISEDVTIG</sequence>